<keyword evidence="3" id="KW-1185">Reference proteome</keyword>
<proteinExistence type="predicted"/>
<dbReference type="AlphaFoldDB" id="A0A9P8AQI2"/>
<reference evidence="2" key="1">
    <citation type="submission" date="2020-11" db="EMBL/GenBank/DDBJ databases">
        <title>Adaptations for nitrogen fixation in a non-lichenized fungal sporocarp promotes dispersal by wood-feeding termites.</title>
        <authorList>
            <consortium name="DOE Joint Genome Institute"/>
            <person name="Koch R.A."/>
            <person name="Yoon G."/>
            <person name="Arayal U."/>
            <person name="Lail K."/>
            <person name="Amirebrahimi M."/>
            <person name="Labutti K."/>
            <person name="Lipzen A."/>
            <person name="Riley R."/>
            <person name="Barry K."/>
            <person name="Henrissat B."/>
            <person name="Grigoriev I.V."/>
            <person name="Herr J.R."/>
            <person name="Aime M.C."/>
        </authorList>
    </citation>
    <scope>NUCLEOTIDE SEQUENCE</scope>
    <source>
        <strain evidence="2">MCA 3950</strain>
    </source>
</reference>
<evidence type="ECO:0000313" key="2">
    <source>
        <dbReference type="EMBL" id="KAG7442897.1"/>
    </source>
</evidence>
<feature type="compositionally biased region" description="Polar residues" evidence="1">
    <location>
        <begin position="140"/>
        <end position="149"/>
    </location>
</feature>
<dbReference type="RefSeq" id="XP_043036397.1">
    <property type="nucleotide sequence ID" value="XM_043180643.1"/>
</dbReference>
<feature type="compositionally biased region" description="Polar residues" evidence="1">
    <location>
        <begin position="92"/>
        <end position="101"/>
    </location>
</feature>
<sequence length="313" mass="35424">MAKGKGKRIPVALHGELTEYSSLLRALRTGSTLDVSSQISKHFESSTTVVENDEDHSKDEEEPRPTSPVASPSSQPPSPSPIVTSKHKHNDTGTSARTPAQTAKKKRKQIQADIWTKWPLLPEDLIRPQWGLEDEISVMASQRQKQNQPESDEEEDDKEYLPHLHLSTSNCLEAILASVVAHTPLRADSMQNRLNPIDWRFVLNVLVSQKVVHPEVIERAEMRLRSMYDASGTVSLHASRRAQQTIKSRNKLADLLAPHDSSLFTLAERLPTPELQLEPTESQVKKEKKEKRGKRVSRVPRRRKTTRKRLEST</sequence>
<feature type="region of interest" description="Disordered" evidence="1">
    <location>
        <begin position="274"/>
        <end position="313"/>
    </location>
</feature>
<dbReference type="Proteomes" id="UP000812287">
    <property type="component" value="Unassembled WGS sequence"/>
</dbReference>
<name>A0A9P8AQI2_9AGAR</name>
<feature type="region of interest" description="Disordered" evidence="1">
    <location>
        <begin position="34"/>
        <end position="108"/>
    </location>
</feature>
<dbReference type="OrthoDB" id="3260379at2759"/>
<evidence type="ECO:0000256" key="1">
    <source>
        <dbReference type="SAM" id="MobiDB-lite"/>
    </source>
</evidence>
<organism evidence="2 3">
    <name type="scientific">Guyanagaster necrorhizus</name>
    <dbReference type="NCBI Taxonomy" id="856835"/>
    <lineage>
        <taxon>Eukaryota</taxon>
        <taxon>Fungi</taxon>
        <taxon>Dikarya</taxon>
        <taxon>Basidiomycota</taxon>
        <taxon>Agaricomycotina</taxon>
        <taxon>Agaricomycetes</taxon>
        <taxon>Agaricomycetidae</taxon>
        <taxon>Agaricales</taxon>
        <taxon>Marasmiineae</taxon>
        <taxon>Physalacriaceae</taxon>
        <taxon>Guyanagaster</taxon>
    </lineage>
</organism>
<feature type="compositionally biased region" description="Basic residues" evidence="1">
    <location>
        <begin position="286"/>
        <end position="307"/>
    </location>
</feature>
<feature type="compositionally biased region" description="Polar residues" evidence="1">
    <location>
        <begin position="34"/>
        <end position="50"/>
    </location>
</feature>
<protein>
    <submittedName>
        <fullName evidence="2">Uncharacterized protein</fullName>
    </submittedName>
</protein>
<dbReference type="EMBL" id="MU250548">
    <property type="protein sequence ID" value="KAG7442897.1"/>
    <property type="molecule type" value="Genomic_DNA"/>
</dbReference>
<gene>
    <name evidence="2" type="ORF">BT62DRAFT_363007</name>
</gene>
<dbReference type="GeneID" id="66102939"/>
<comment type="caution">
    <text evidence="2">The sequence shown here is derived from an EMBL/GenBank/DDBJ whole genome shotgun (WGS) entry which is preliminary data.</text>
</comment>
<accession>A0A9P8AQI2</accession>
<feature type="compositionally biased region" description="Basic and acidic residues" evidence="1">
    <location>
        <begin position="55"/>
        <end position="64"/>
    </location>
</feature>
<evidence type="ECO:0000313" key="3">
    <source>
        <dbReference type="Proteomes" id="UP000812287"/>
    </source>
</evidence>
<feature type="region of interest" description="Disordered" evidence="1">
    <location>
        <begin position="140"/>
        <end position="159"/>
    </location>
</feature>